<protein>
    <submittedName>
        <fullName evidence="1">Uncharacterized protein</fullName>
    </submittedName>
</protein>
<dbReference type="RefSeq" id="WP_101895630.1">
    <property type="nucleotide sequence ID" value="NZ_CP022684.1"/>
</dbReference>
<dbReference type="AlphaFoldDB" id="A0A2K9LPJ9"/>
<sequence>MTSVTPHIGFPFSPKLQSLSNQFLEAAADSHAKSGEYFYKVILQLTDEVIDYLLVQTAEIAQVNSVGQKVINMCASTSNKASAMLSAKIYKKASTSDMQKVATLWQNMIKNTQPDRSGDWYLAQPIDSSLAKDLDDILSEKGDQAHFSPTDIESIMRRYERLIETIIDGFFLRPAESVKLGAVTRKLLHLGIDGVKQASNAVIHKVVKKLEPQQLGTYVDFTSQFYLRAALN</sequence>
<dbReference type="Proteomes" id="UP000235116">
    <property type="component" value="Chromosome"/>
</dbReference>
<reference evidence="2" key="1">
    <citation type="submission" date="2017-08" db="EMBL/GenBank/DDBJ databases">
        <title>Direct submision.</title>
        <authorList>
            <person name="Kim S.-J."/>
            <person name="Rhee S.-K."/>
        </authorList>
    </citation>
    <scope>NUCLEOTIDE SEQUENCE [LARGE SCALE GENOMIC DNA]</scope>
    <source>
        <strain evidence="2">GI5</strain>
    </source>
</reference>
<evidence type="ECO:0000313" key="2">
    <source>
        <dbReference type="Proteomes" id="UP000235116"/>
    </source>
</evidence>
<evidence type="ECO:0000313" key="1">
    <source>
        <dbReference type="EMBL" id="AUM14256.1"/>
    </source>
</evidence>
<keyword evidence="2" id="KW-1185">Reference proteome</keyword>
<proteinExistence type="predicted"/>
<gene>
    <name evidence="1" type="ORF">Kalk_18310</name>
</gene>
<accession>A0A2K9LPJ9</accession>
<organism evidence="1 2">
    <name type="scientific">Ketobacter alkanivorans</name>
    <dbReference type="NCBI Taxonomy" id="1917421"/>
    <lineage>
        <taxon>Bacteria</taxon>
        <taxon>Pseudomonadati</taxon>
        <taxon>Pseudomonadota</taxon>
        <taxon>Gammaproteobacteria</taxon>
        <taxon>Pseudomonadales</taxon>
        <taxon>Ketobacteraceae</taxon>
        <taxon>Ketobacter</taxon>
    </lineage>
</organism>
<dbReference type="KEGG" id="kak:Kalk_18310"/>
<dbReference type="EMBL" id="CP022684">
    <property type="protein sequence ID" value="AUM14256.1"/>
    <property type="molecule type" value="Genomic_DNA"/>
</dbReference>
<name>A0A2K9LPJ9_9GAMM</name>